<dbReference type="KEGG" id="mbet:N8K70_12185"/>
<dbReference type="InterPro" id="IPR017911">
    <property type="entry name" value="MacB-like_ATP-bd"/>
</dbReference>
<dbReference type="InterPro" id="IPR015854">
    <property type="entry name" value="ABC_transpr_LolD-like"/>
</dbReference>
<dbReference type="RefSeq" id="WP_317138611.1">
    <property type="nucleotide sequence ID" value="NZ_CP118157.1"/>
</dbReference>
<keyword evidence="3 5" id="KW-0067">ATP-binding</keyword>
<dbReference type="GO" id="GO:0098796">
    <property type="term" value="C:membrane protein complex"/>
    <property type="evidence" value="ECO:0007669"/>
    <property type="project" value="UniProtKB-ARBA"/>
</dbReference>
<dbReference type="SMART" id="SM00382">
    <property type="entry name" value="AAA"/>
    <property type="match status" value="1"/>
</dbReference>
<dbReference type="GO" id="GO:0016887">
    <property type="term" value="F:ATP hydrolysis activity"/>
    <property type="evidence" value="ECO:0007669"/>
    <property type="project" value="InterPro"/>
</dbReference>
<keyword evidence="2" id="KW-0547">Nucleotide-binding</keyword>
<accession>A0AA97FFL5</accession>
<feature type="domain" description="ABC transporter" evidence="4">
    <location>
        <begin position="6"/>
        <end position="238"/>
    </location>
</feature>
<dbReference type="AlphaFoldDB" id="A0AA97FFL5"/>
<sequence length="238" mass="25130">MSSPILEARDIRKTYGKGQARFEALKGVSLEIAEGESIAIVGKSGSGKSTLMHLLALLDAPDGGALLVGGEDAAALGARRVSRLRNEDFGFVFQQFFLIPNATVLENVVLPLKIAGVGARERKQRGMAALEQLQLADKAGNRATNLSGGQKQRVVIARALVTGPKVIFADEPTGNLDTATGSLVEDILFDLHREHGITLVIVTHDPDLAGRCDRQVFVRDGLIDAVSGPALDGAGARS</sequence>
<dbReference type="EMBL" id="CP118157">
    <property type="protein sequence ID" value="WOF22135.1"/>
    <property type="molecule type" value="Genomic_DNA"/>
</dbReference>
<dbReference type="GO" id="GO:0022857">
    <property type="term" value="F:transmembrane transporter activity"/>
    <property type="evidence" value="ECO:0007669"/>
    <property type="project" value="TreeGrafter"/>
</dbReference>
<dbReference type="SUPFAM" id="SSF52540">
    <property type="entry name" value="P-loop containing nucleoside triphosphate hydrolases"/>
    <property type="match status" value="1"/>
</dbReference>
<evidence type="ECO:0000313" key="6">
    <source>
        <dbReference type="Proteomes" id="UP001305498"/>
    </source>
</evidence>
<gene>
    <name evidence="5" type="ORF">N8K70_12185</name>
</gene>
<dbReference type="Pfam" id="PF00005">
    <property type="entry name" value="ABC_tran"/>
    <property type="match status" value="1"/>
</dbReference>
<keyword evidence="6" id="KW-1185">Reference proteome</keyword>
<dbReference type="InterPro" id="IPR027417">
    <property type="entry name" value="P-loop_NTPase"/>
</dbReference>
<evidence type="ECO:0000256" key="3">
    <source>
        <dbReference type="ARBA" id="ARBA00022840"/>
    </source>
</evidence>
<dbReference type="PANTHER" id="PTHR24220">
    <property type="entry name" value="IMPORT ATP-BINDING PROTEIN"/>
    <property type="match status" value="1"/>
</dbReference>
<organism evidence="5 6">
    <name type="scientific">Microbacterium betulae</name>
    <dbReference type="NCBI Taxonomy" id="2981139"/>
    <lineage>
        <taxon>Bacteria</taxon>
        <taxon>Bacillati</taxon>
        <taxon>Actinomycetota</taxon>
        <taxon>Actinomycetes</taxon>
        <taxon>Micrococcales</taxon>
        <taxon>Microbacteriaceae</taxon>
        <taxon>Microbacterium</taxon>
    </lineage>
</organism>
<name>A0AA97FFL5_9MICO</name>
<keyword evidence="1" id="KW-0813">Transport</keyword>
<evidence type="ECO:0000256" key="1">
    <source>
        <dbReference type="ARBA" id="ARBA00022448"/>
    </source>
</evidence>
<evidence type="ECO:0000259" key="4">
    <source>
        <dbReference type="PROSITE" id="PS50893"/>
    </source>
</evidence>
<dbReference type="InterPro" id="IPR017871">
    <property type="entry name" value="ABC_transporter-like_CS"/>
</dbReference>
<evidence type="ECO:0000313" key="5">
    <source>
        <dbReference type="EMBL" id="WOF22135.1"/>
    </source>
</evidence>
<dbReference type="PROSITE" id="PS00211">
    <property type="entry name" value="ABC_TRANSPORTER_1"/>
    <property type="match status" value="1"/>
</dbReference>
<dbReference type="GO" id="GO:0005886">
    <property type="term" value="C:plasma membrane"/>
    <property type="evidence" value="ECO:0007669"/>
    <property type="project" value="TreeGrafter"/>
</dbReference>
<dbReference type="CDD" id="cd03255">
    <property type="entry name" value="ABC_MJ0796_LolCDE_FtsE"/>
    <property type="match status" value="1"/>
</dbReference>
<dbReference type="Gene3D" id="3.40.50.300">
    <property type="entry name" value="P-loop containing nucleotide triphosphate hydrolases"/>
    <property type="match status" value="1"/>
</dbReference>
<dbReference type="Proteomes" id="UP001305498">
    <property type="component" value="Chromosome"/>
</dbReference>
<proteinExistence type="predicted"/>
<reference evidence="5 6" key="1">
    <citation type="submission" date="2023-02" db="EMBL/GenBank/DDBJ databases">
        <title>Microbacterium betulae sp. nov., isolated from birch wood.</title>
        <authorList>
            <person name="Pasciak M."/>
            <person name="Pawlik K.J."/>
            <person name="Martynowski D."/>
            <person name="Laczmanski L."/>
            <person name="Ciekot J."/>
            <person name="Szponar B."/>
            <person name="Wojcik-Fatla A."/>
            <person name="Mackiewicz B."/>
            <person name="Farian E."/>
            <person name="Cholewa G."/>
            <person name="Cholewa A."/>
            <person name="Dutkiewicz J."/>
        </authorList>
    </citation>
    <scope>NUCLEOTIDE SEQUENCE [LARGE SCALE GENOMIC DNA]</scope>
    <source>
        <strain evidence="5 6">AB</strain>
    </source>
</reference>
<protein>
    <submittedName>
        <fullName evidence="5">ABC transporter ATP-binding protein</fullName>
    </submittedName>
</protein>
<dbReference type="GO" id="GO:0005524">
    <property type="term" value="F:ATP binding"/>
    <property type="evidence" value="ECO:0007669"/>
    <property type="project" value="UniProtKB-KW"/>
</dbReference>
<dbReference type="InterPro" id="IPR003593">
    <property type="entry name" value="AAA+_ATPase"/>
</dbReference>
<dbReference type="FunFam" id="3.40.50.300:FF:000032">
    <property type="entry name" value="Export ABC transporter ATP-binding protein"/>
    <property type="match status" value="1"/>
</dbReference>
<evidence type="ECO:0000256" key="2">
    <source>
        <dbReference type="ARBA" id="ARBA00022741"/>
    </source>
</evidence>
<dbReference type="PROSITE" id="PS50893">
    <property type="entry name" value="ABC_TRANSPORTER_2"/>
    <property type="match status" value="1"/>
</dbReference>
<dbReference type="InterPro" id="IPR003439">
    <property type="entry name" value="ABC_transporter-like_ATP-bd"/>
</dbReference>